<name>A0ABR2R0T4_9ROSI</name>
<dbReference type="PANTHER" id="PTHR33248">
    <property type="entry name" value="ZINC ION-BINDING PROTEIN"/>
    <property type="match status" value="1"/>
</dbReference>
<sequence>MGQEMFCDCGNKCPMWTAWKNSPNLGRRFFSCPNYRTKDCGFLRWVDEPLSESARFLIYELKKENDTLQKLSEDYSRAKCVLEMKKLHKQITMIMEKVDSFKREKYDIERADSIVDDTCIGVDWIKCANG</sequence>
<organism evidence="6 7">
    <name type="scientific">Hibiscus sabdariffa</name>
    <name type="common">roselle</name>
    <dbReference type="NCBI Taxonomy" id="183260"/>
    <lineage>
        <taxon>Eukaryota</taxon>
        <taxon>Viridiplantae</taxon>
        <taxon>Streptophyta</taxon>
        <taxon>Embryophyta</taxon>
        <taxon>Tracheophyta</taxon>
        <taxon>Spermatophyta</taxon>
        <taxon>Magnoliopsida</taxon>
        <taxon>eudicotyledons</taxon>
        <taxon>Gunneridae</taxon>
        <taxon>Pentapetalae</taxon>
        <taxon>rosids</taxon>
        <taxon>malvids</taxon>
        <taxon>Malvales</taxon>
        <taxon>Malvaceae</taxon>
        <taxon>Malvoideae</taxon>
        <taxon>Hibiscus</taxon>
    </lineage>
</organism>
<evidence type="ECO:0000256" key="2">
    <source>
        <dbReference type="ARBA" id="ARBA00022771"/>
    </source>
</evidence>
<evidence type="ECO:0000256" key="3">
    <source>
        <dbReference type="ARBA" id="ARBA00022833"/>
    </source>
</evidence>
<keyword evidence="7" id="KW-1185">Reference proteome</keyword>
<evidence type="ECO:0000256" key="1">
    <source>
        <dbReference type="ARBA" id="ARBA00022723"/>
    </source>
</evidence>
<feature type="domain" description="GRF-type" evidence="5">
    <location>
        <begin position="7"/>
        <end position="49"/>
    </location>
</feature>
<reference evidence="6 7" key="1">
    <citation type="journal article" date="2024" name="G3 (Bethesda)">
        <title>Genome assembly of Hibiscus sabdariffa L. provides insights into metabolisms of medicinal natural products.</title>
        <authorList>
            <person name="Kim T."/>
        </authorList>
    </citation>
    <scope>NUCLEOTIDE SEQUENCE [LARGE SCALE GENOMIC DNA]</scope>
    <source>
        <strain evidence="6">TK-2024</strain>
        <tissue evidence="6">Old leaves</tissue>
    </source>
</reference>
<dbReference type="InterPro" id="IPR010666">
    <property type="entry name" value="Znf_GRF"/>
</dbReference>
<keyword evidence="3" id="KW-0862">Zinc</keyword>
<dbReference type="EMBL" id="JBBPBN010000028">
    <property type="protein sequence ID" value="KAK9006583.1"/>
    <property type="molecule type" value="Genomic_DNA"/>
</dbReference>
<evidence type="ECO:0000313" key="7">
    <source>
        <dbReference type="Proteomes" id="UP001396334"/>
    </source>
</evidence>
<keyword evidence="1" id="KW-0479">Metal-binding</keyword>
<dbReference type="Proteomes" id="UP001396334">
    <property type="component" value="Unassembled WGS sequence"/>
</dbReference>
<dbReference type="Pfam" id="PF06839">
    <property type="entry name" value="Zn_ribbon_GRF"/>
    <property type="match status" value="1"/>
</dbReference>
<evidence type="ECO:0000313" key="6">
    <source>
        <dbReference type="EMBL" id="KAK9006583.1"/>
    </source>
</evidence>
<dbReference type="PROSITE" id="PS51999">
    <property type="entry name" value="ZF_GRF"/>
    <property type="match status" value="1"/>
</dbReference>
<proteinExistence type="predicted"/>
<evidence type="ECO:0000256" key="4">
    <source>
        <dbReference type="PROSITE-ProRule" id="PRU01343"/>
    </source>
</evidence>
<gene>
    <name evidence="6" type="ORF">V6N11_018920</name>
</gene>
<protein>
    <recommendedName>
        <fullName evidence="5">GRF-type domain-containing protein</fullName>
    </recommendedName>
</protein>
<comment type="caution">
    <text evidence="6">The sequence shown here is derived from an EMBL/GenBank/DDBJ whole genome shotgun (WGS) entry which is preliminary data.</text>
</comment>
<keyword evidence="2 4" id="KW-0863">Zinc-finger</keyword>
<evidence type="ECO:0000259" key="5">
    <source>
        <dbReference type="PROSITE" id="PS51999"/>
    </source>
</evidence>
<accession>A0ABR2R0T4</accession>